<dbReference type="RefSeq" id="WP_156486444.1">
    <property type="nucleotide sequence ID" value="NZ_FNSA01000003.1"/>
</dbReference>
<evidence type="ECO:0000313" key="1">
    <source>
        <dbReference type="EMBL" id="SEC83930.1"/>
    </source>
</evidence>
<protein>
    <submittedName>
        <fullName evidence="1">Uncharacterized protein</fullName>
    </submittedName>
</protein>
<sequence>MTKSISDPVQAVLAEELADRTEDWSDLAAGIATILHSRFEIVERP</sequence>
<proteinExistence type="predicted"/>
<reference evidence="2" key="1">
    <citation type="submission" date="2016-10" db="EMBL/GenBank/DDBJ databases">
        <authorList>
            <person name="Varghese N."/>
            <person name="Submissions S."/>
        </authorList>
    </citation>
    <scope>NUCLEOTIDE SEQUENCE [LARGE SCALE GENOMIC DNA]</scope>
    <source>
        <strain evidence="2">DSM 44234</strain>
    </source>
</reference>
<evidence type="ECO:0000313" key="2">
    <source>
        <dbReference type="Proteomes" id="UP000182241"/>
    </source>
</evidence>
<name>A0A1H4VST2_TSUTY</name>
<keyword evidence="2" id="KW-1185">Reference proteome</keyword>
<dbReference type="EMBL" id="FNSA01000003">
    <property type="protein sequence ID" value="SEC83930.1"/>
    <property type="molecule type" value="Genomic_DNA"/>
</dbReference>
<gene>
    <name evidence="1" type="ORF">SAMN04489793_3322</name>
</gene>
<dbReference type="AlphaFoldDB" id="A0A1H4VST2"/>
<organism evidence="1 2">
    <name type="scientific">Tsukamurella tyrosinosolvens</name>
    <dbReference type="NCBI Taxonomy" id="57704"/>
    <lineage>
        <taxon>Bacteria</taxon>
        <taxon>Bacillati</taxon>
        <taxon>Actinomycetota</taxon>
        <taxon>Actinomycetes</taxon>
        <taxon>Mycobacteriales</taxon>
        <taxon>Tsukamurellaceae</taxon>
        <taxon>Tsukamurella</taxon>
    </lineage>
</organism>
<dbReference type="Proteomes" id="UP000182241">
    <property type="component" value="Unassembled WGS sequence"/>
</dbReference>
<accession>A0A1H4VST2</accession>